<dbReference type="PANTHER" id="PTHR42852:SF6">
    <property type="entry name" value="THIOL:DISULFIDE INTERCHANGE PROTEIN DSBE"/>
    <property type="match status" value="1"/>
</dbReference>
<dbReference type="Pfam" id="PF00578">
    <property type="entry name" value="AhpC-TSA"/>
    <property type="match status" value="1"/>
</dbReference>
<dbReference type="PROSITE" id="PS51352">
    <property type="entry name" value="THIOREDOXIN_2"/>
    <property type="match status" value="1"/>
</dbReference>
<feature type="region of interest" description="Disordered" evidence="5">
    <location>
        <begin position="343"/>
        <end position="362"/>
    </location>
</feature>
<dbReference type="Proteomes" id="UP000566071">
    <property type="component" value="Unassembled WGS sequence"/>
</dbReference>
<protein>
    <submittedName>
        <fullName evidence="7">Redoxin domain-containing protein</fullName>
    </submittedName>
</protein>
<keyword evidence="8" id="KW-1185">Reference proteome</keyword>
<dbReference type="EMBL" id="JABFCR010000010">
    <property type="protein sequence ID" value="NNU33445.1"/>
    <property type="molecule type" value="Genomic_DNA"/>
</dbReference>
<evidence type="ECO:0000313" key="7">
    <source>
        <dbReference type="EMBL" id="NNU33445.1"/>
    </source>
</evidence>
<evidence type="ECO:0000256" key="4">
    <source>
        <dbReference type="ARBA" id="ARBA00023284"/>
    </source>
</evidence>
<name>A0ABX1W005_9SPHI</name>
<dbReference type="Gene3D" id="3.40.30.10">
    <property type="entry name" value="Glutaredoxin"/>
    <property type="match status" value="1"/>
</dbReference>
<comment type="caution">
    <text evidence="7">The sequence shown here is derived from an EMBL/GenBank/DDBJ whole genome shotgun (WGS) entry which is preliminary data.</text>
</comment>
<keyword evidence="3" id="KW-1015">Disulfide bond</keyword>
<dbReference type="InterPro" id="IPR013766">
    <property type="entry name" value="Thioredoxin_domain"/>
</dbReference>
<reference evidence="7 8" key="1">
    <citation type="submission" date="2020-05" db="EMBL/GenBank/DDBJ databases">
        <authorList>
            <person name="Khan S.A."/>
            <person name="Jeon C.O."/>
            <person name="Chun B.H."/>
        </authorList>
    </citation>
    <scope>NUCLEOTIDE SEQUENCE [LARGE SCALE GENOMIC DNA]</scope>
    <source>
        <strain evidence="7 8">S1162</strain>
    </source>
</reference>
<sequence>MLGNKNVTLVKTQYPCHYEICMRCFLALLFTACKHSQSGQIEITGTADGVSFGNIIIRDQANTPVFRADITDGKFHLKEVLQYAGYYKMIYSSSAARSGTREVELYLEPGTYSIDIDQQKINDYPYITASSPLQTQLSAFNAIRDTARHEAHNKAIEITKQMRQISDAEIKSTSQIGRFNDLQAKQLQANQIDEFAVYKEFMSKYPDNAIAGHLMKSLPYQDNPVAYYAIFNKFSVLAKNSDDGKELEVKLKELTKLSPGSPAPDIAGTTLDGKPINIKALHKKIILLDFWRSTNGSSRDNHEELIKTMLPELRAKGFGVISVSLDTDQTKWQQAIKADGMDWPQVSDLKGDDSPNAATSGY</sequence>
<evidence type="ECO:0000256" key="2">
    <source>
        <dbReference type="ARBA" id="ARBA00022748"/>
    </source>
</evidence>
<accession>A0ABX1W005</accession>
<evidence type="ECO:0000256" key="1">
    <source>
        <dbReference type="ARBA" id="ARBA00004196"/>
    </source>
</evidence>
<dbReference type="InterPro" id="IPR000866">
    <property type="entry name" value="AhpC/TSA"/>
</dbReference>
<evidence type="ECO:0000256" key="3">
    <source>
        <dbReference type="ARBA" id="ARBA00023157"/>
    </source>
</evidence>
<evidence type="ECO:0000256" key="5">
    <source>
        <dbReference type="SAM" id="MobiDB-lite"/>
    </source>
</evidence>
<dbReference type="PANTHER" id="PTHR42852">
    <property type="entry name" value="THIOL:DISULFIDE INTERCHANGE PROTEIN DSBE"/>
    <property type="match status" value="1"/>
</dbReference>
<feature type="domain" description="Thioredoxin" evidence="6">
    <location>
        <begin position="257"/>
        <end position="362"/>
    </location>
</feature>
<dbReference type="SUPFAM" id="SSF52833">
    <property type="entry name" value="Thioredoxin-like"/>
    <property type="match status" value="1"/>
</dbReference>
<comment type="subcellular location">
    <subcellularLocation>
        <location evidence="1">Cell envelope</location>
    </subcellularLocation>
</comment>
<dbReference type="InterPro" id="IPR036249">
    <property type="entry name" value="Thioredoxin-like_sf"/>
</dbReference>
<keyword evidence="2" id="KW-0201">Cytochrome c-type biogenesis</keyword>
<evidence type="ECO:0000259" key="6">
    <source>
        <dbReference type="PROSITE" id="PS51352"/>
    </source>
</evidence>
<gene>
    <name evidence="7" type="ORF">HK413_03400</name>
</gene>
<evidence type="ECO:0000313" key="8">
    <source>
        <dbReference type="Proteomes" id="UP000566071"/>
    </source>
</evidence>
<proteinExistence type="predicted"/>
<organism evidence="7 8">
    <name type="scientific">Mucilaginibacter humi</name>
    <dbReference type="NCBI Taxonomy" id="2732510"/>
    <lineage>
        <taxon>Bacteria</taxon>
        <taxon>Pseudomonadati</taxon>
        <taxon>Bacteroidota</taxon>
        <taxon>Sphingobacteriia</taxon>
        <taxon>Sphingobacteriales</taxon>
        <taxon>Sphingobacteriaceae</taxon>
        <taxon>Mucilaginibacter</taxon>
    </lineage>
</organism>
<dbReference type="InterPro" id="IPR050553">
    <property type="entry name" value="Thioredoxin_ResA/DsbE_sf"/>
</dbReference>
<keyword evidence="4" id="KW-0676">Redox-active center</keyword>